<feature type="non-terminal residue" evidence="4">
    <location>
        <position position="308"/>
    </location>
</feature>
<dbReference type="PROSITE" id="PS50096">
    <property type="entry name" value="IQ"/>
    <property type="match status" value="3"/>
</dbReference>
<comment type="caution">
    <text evidence="4">The sequence shown here is derived from an EMBL/GenBank/DDBJ whole genome shotgun (WGS) entry which is preliminary data.</text>
</comment>
<keyword evidence="1" id="KW-0677">Repeat</keyword>
<accession>A0A401PP76</accession>
<dbReference type="SMART" id="SM00015">
    <property type="entry name" value="IQ"/>
    <property type="match status" value="3"/>
</dbReference>
<evidence type="ECO:0000256" key="1">
    <source>
        <dbReference type="ARBA" id="ARBA00022737"/>
    </source>
</evidence>
<feature type="non-terminal residue" evidence="4">
    <location>
        <position position="1"/>
    </location>
</feature>
<dbReference type="AlphaFoldDB" id="A0A401PP76"/>
<dbReference type="GO" id="GO:0005903">
    <property type="term" value="C:brush border"/>
    <property type="evidence" value="ECO:0007669"/>
    <property type="project" value="TreeGrafter"/>
</dbReference>
<dbReference type="Proteomes" id="UP000288216">
    <property type="component" value="Unassembled WGS sequence"/>
</dbReference>
<dbReference type="PANTHER" id="PTHR13140:SF291">
    <property type="entry name" value="UNCONVENTIONAL MYOSIN-IA"/>
    <property type="match status" value="1"/>
</dbReference>
<keyword evidence="2" id="KW-0112">Calmodulin-binding</keyword>
<dbReference type="PROSITE" id="PS51757">
    <property type="entry name" value="TH1"/>
    <property type="match status" value="1"/>
</dbReference>
<dbReference type="GO" id="GO:0007015">
    <property type="term" value="P:actin filament organization"/>
    <property type="evidence" value="ECO:0007669"/>
    <property type="project" value="TreeGrafter"/>
</dbReference>
<reference evidence="4 5" key="1">
    <citation type="journal article" date="2018" name="Nat. Ecol. Evol.">
        <title>Shark genomes provide insights into elasmobranch evolution and the origin of vertebrates.</title>
        <authorList>
            <person name="Hara Y"/>
            <person name="Yamaguchi K"/>
            <person name="Onimaru K"/>
            <person name="Kadota M"/>
            <person name="Koyanagi M"/>
            <person name="Keeley SD"/>
            <person name="Tatsumi K"/>
            <person name="Tanaka K"/>
            <person name="Motone F"/>
            <person name="Kageyama Y"/>
            <person name="Nozu R"/>
            <person name="Adachi N"/>
            <person name="Nishimura O"/>
            <person name="Nakagawa R"/>
            <person name="Tanegashima C"/>
            <person name="Kiyatake I"/>
            <person name="Matsumoto R"/>
            <person name="Murakumo K"/>
            <person name="Nishida K"/>
            <person name="Terakita A"/>
            <person name="Kuratani S"/>
            <person name="Sato K"/>
            <person name="Hyodo S Kuraku.S."/>
        </authorList>
    </citation>
    <scope>NUCLEOTIDE SEQUENCE [LARGE SCALE GENOMIC DNA]</scope>
</reference>
<dbReference type="GO" id="GO:0005902">
    <property type="term" value="C:microvillus"/>
    <property type="evidence" value="ECO:0007669"/>
    <property type="project" value="TreeGrafter"/>
</dbReference>
<dbReference type="InterPro" id="IPR027417">
    <property type="entry name" value="P-loop_NTPase"/>
</dbReference>
<dbReference type="GO" id="GO:0005516">
    <property type="term" value="F:calmodulin binding"/>
    <property type="evidence" value="ECO:0007669"/>
    <property type="project" value="UniProtKB-KW"/>
</dbReference>
<feature type="domain" description="TH1" evidence="3">
    <location>
        <begin position="170"/>
        <end position="308"/>
    </location>
</feature>
<proteinExistence type="predicted"/>
<protein>
    <recommendedName>
        <fullName evidence="3">TH1 domain-containing protein</fullName>
    </recommendedName>
</protein>
<dbReference type="GO" id="GO:0000146">
    <property type="term" value="F:microfilament motor activity"/>
    <property type="evidence" value="ECO:0007669"/>
    <property type="project" value="TreeGrafter"/>
</dbReference>
<dbReference type="GO" id="GO:0016459">
    <property type="term" value="C:myosin complex"/>
    <property type="evidence" value="ECO:0007669"/>
    <property type="project" value="InterPro"/>
</dbReference>
<dbReference type="InterPro" id="IPR010926">
    <property type="entry name" value="Myosin_TH1"/>
</dbReference>
<sequence>LEDRRRTQMEVLATLIQKTYRGWRCRTHFRLMKKSQILISAWFRGHNQQKKYQQLKKATIFLQACTRGWEVRKCHRKYFKSNASKTIRNFIISSIIQKYFLSLKNTLPSMSPTDKKWPALPYLFLDKAHQELKRIFCLWKCKKYRETLSNQKKAELEEKLYASELFKDKKAAYASSVPQPFKGMYMDAQRKAKYQKLASSIEGKLLMMDTATKINRKDGKQSPRILIMTNSYFVLADPKSLQIKTLIKMNEIASISMSQRKDGLFALHVVENSSVGPKGDFLLNSDHLVELTTKLHRSILDATQQKIN</sequence>
<dbReference type="FunFam" id="1.20.5.190:FF:000007">
    <property type="entry name" value="Myosin-ib isoform 2"/>
    <property type="match status" value="1"/>
</dbReference>
<evidence type="ECO:0000313" key="4">
    <source>
        <dbReference type="EMBL" id="GCB74851.1"/>
    </source>
</evidence>
<dbReference type="EMBL" id="BFAA01016135">
    <property type="protein sequence ID" value="GCB74851.1"/>
    <property type="molecule type" value="Genomic_DNA"/>
</dbReference>
<dbReference type="GO" id="GO:0005737">
    <property type="term" value="C:cytoplasm"/>
    <property type="evidence" value="ECO:0007669"/>
    <property type="project" value="TreeGrafter"/>
</dbReference>
<dbReference type="OrthoDB" id="10055605at2759"/>
<name>A0A401PP76_SCYTO</name>
<dbReference type="SUPFAM" id="SSF52540">
    <property type="entry name" value="P-loop containing nucleoside triphosphate hydrolases"/>
    <property type="match status" value="1"/>
</dbReference>
<evidence type="ECO:0000256" key="2">
    <source>
        <dbReference type="ARBA" id="ARBA00022860"/>
    </source>
</evidence>
<dbReference type="PANTHER" id="PTHR13140">
    <property type="entry name" value="MYOSIN"/>
    <property type="match status" value="1"/>
</dbReference>
<dbReference type="GO" id="GO:0051015">
    <property type="term" value="F:actin filament binding"/>
    <property type="evidence" value="ECO:0007669"/>
    <property type="project" value="TreeGrafter"/>
</dbReference>
<dbReference type="GO" id="GO:0030048">
    <property type="term" value="P:actin filament-based movement"/>
    <property type="evidence" value="ECO:0007669"/>
    <property type="project" value="TreeGrafter"/>
</dbReference>
<dbReference type="GO" id="GO:0007605">
    <property type="term" value="P:sensory perception of sound"/>
    <property type="evidence" value="ECO:0007669"/>
    <property type="project" value="TreeGrafter"/>
</dbReference>
<dbReference type="InterPro" id="IPR000048">
    <property type="entry name" value="IQ_motif_EF-hand-BS"/>
</dbReference>
<dbReference type="STRING" id="75743.A0A401PP76"/>
<evidence type="ECO:0000313" key="5">
    <source>
        <dbReference type="Proteomes" id="UP000288216"/>
    </source>
</evidence>
<gene>
    <name evidence="4" type="ORF">scyTo_0020269</name>
</gene>
<dbReference type="GO" id="GO:0006897">
    <property type="term" value="P:endocytosis"/>
    <property type="evidence" value="ECO:0007669"/>
    <property type="project" value="TreeGrafter"/>
</dbReference>
<dbReference type="GO" id="GO:0005886">
    <property type="term" value="C:plasma membrane"/>
    <property type="evidence" value="ECO:0007669"/>
    <property type="project" value="TreeGrafter"/>
</dbReference>
<dbReference type="Gene3D" id="1.20.5.190">
    <property type="match status" value="1"/>
</dbReference>
<dbReference type="Pfam" id="PF00612">
    <property type="entry name" value="IQ"/>
    <property type="match status" value="1"/>
</dbReference>
<keyword evidence="5" id="KW-1185">Reference proteome</keyword>
<evidence type="ECO:0000259" key="3">
    <source>
        <dbReference type="PROSITE" id="PS51757"/>
    </source>
</evidence>
<dbReference type="Pfam" id="PF06017">
    <property type="entry name" value="Myosin_TH1"/>
    <property type="match status" value="1"/>
</dbReference>
<dbReference type="OMA" id="ISISRMC"/>
<organism evidence="4 5">
    <name type="scientific">Scyliorhinus torazame</name>
    <name type="common">Cloudy catshark</name>
    <name type="synonym">Catulus torazame</name>
    <dbReference type="NCBI Taxonomy" id="75743"/>
    <lineage>
        <taxon>Eukaryota</taxon>
        <taxon>Metazoa</taxon>
        <taxon>Chordata</taxon>
        <taxon>Craniata</taxon>
        <taxon>Vertebrata</taxon>
        <taxon>Chondrichthyes</taxon>
        <taxon>Elasmobranchii</taxon>
        <taxon>Galeomorphii</taxon>
        <taxon>Galeoidea</taxon>
        <taxon>Carcharhiniformes</taxon>
        <taxon>Scyliorhinidae</taxon>
        <taxon>Scyliorhinus</taxon>
    </lineage>
</organism>